<feature type="chain" id="PRO_5012995302" evidence="3">
    <location>
        <begin position="16"/>
        <end position="93"/>
    </location>
</feature>
<dbReference type="AlphaFoldDB" id="A0A1J4KZJ6"/>
<dbReference type="GeneID" id="94848604"/>
<keyword evidence="5" id="KW-1185">Reference proteome</keyword>
<organism evidence="4 5">
    <name type="scientific">Tritrichomonas foetus</name>
    <dbReference type="NCBI Taxonomy" id="1144522"/>
    <lineage>
        <taxon>Eukaryota</taxon>
        <taxon>Metamonada</taxon>
        <taxon>Parabasalia</taxon>
        <taxon>Tritrichomonadida</taxon>
        <taxon>Tritrichomonadidae</taxon>
        <taxon>Tritrichomonas</taxon>
    </lineage>
</organism>
<evidence type="ECO:0000256" key="2">
    <source>
        <dbReference type="SAM" id="Phobius"/>
    </source>
</evidence>
<dbReference type="VEuPathDB" id="TrichDB:TRFO_41642"/>
<comment type="caution">
    <text evidence="4">The sequence shown here is derived from an EMBL/GenBank/DDBJ whole genome shotgun (WGS) entry which is preliminary data.</text>
</comment>
<keyword evidence="2" id="KW-1133">Transmembrane helix</keyword>
<feature type="region of interest" description="Disordered" evidence="1">
    <location>
        <begin position="23"/>
        <end position="45"/>
    </location>
</feature>
<evidence type="ECO:0000256" key="1">
    <source>
        <dbReference type="SAM" id="MobiDB-lite"/>
    </source>
</evidence>
<evidence type="ECO:0000313" key="5">
    <source>
        <dbReference type="Proteomes" id="UP000179807"/>
    </source>
</evidence>
<dbReference type="EMBL" id="MLAK01000082">
    <property type="protein sequence ID" value="OHT16681.1"/>
    <property type="molecule type" value="Genomic_DNA"/>
</dbReference>
<keyword evidence="2" id="KW-0812">Transmembrane</keyword>
<proteinExistence type="predicted"/>
<keyword evidence="2" id="KW-0472">Membrane</keyword>
<dbReference type="RefSeq" id="XP_068369817.1">
    <property type="nucleotide sequence ID" value="XM_068513900.1"/>
</dbReference>
<evidence type="ECO:0000313" key="4">
    <source>
        <dbReference type="EMBL" id="OHT16681.1"/>
    </source>
</evidence>
<feature type="transmembrane region" description="Helical" evidence="2">
    <location>
        <begin position="45"/>
        <end position="72"/>
    </location>
</feature>
<protein>
    <submittedName>
        <fullName evidence="4">Uncharacterized protein</fullName>
    </submittedName>
</protein>
<evidence type="ECO:0000256" key="3">
    <source>
        <dbReference type="SAM" id="SignalP"/>
    </source>
</evidence>
<name>A0A1J4KZJ6_9EUKA</name>
<feature type="signal peptide" evidence="3">
    <location>
        <begin position="1"/>
        <end position="15"/>
    </location>
</feature>
<gene>
    <name evidence="4" type="ORF">TRFO_41642</name>
</gene>
<reference evidence="4" key="1">
    <citation type="submission" date="2016-10" db="EMBL/GenBank/DDBJ databases">
        <authorList>
            <person name="Benchimol M."/>
            <person name="Almeida L.G."/>
            <person name="Vasconcelos A.T."/>
            <person name="Perreira-Neves A."/>
            <person name="Rosa I.A."/>
            <person name="Tasca T."/>
            <person name="Bogo M.R."/>
            <person name="de Souza W."/>
        </authorList>
    </citation>
    <scope>NUCLEOTIDE SEQUENCE [LARGE SCALE GENOMIC DNA]</scope>
    <source>
        <strain evidence="4">K</strain>
    </source>
</reference>
<accession>A0A1J4KZJ6</accession>
<keyword evidence="3" id="KW-0732">Signal</keyword>
<dbReference type="Proteomes" id="UP000179807">
    <property type="component" value="Unassembled WGS sequence"/>
</dbReference>
<sequence>MLLAILFSFCYLSNLDNITETFETETLSPEPEPEPSTTPAPSESGVPSVGIVLGTCAGCFVVMTATVSVLCFKKEKEEGFTTAAQILLEKNEI</sequence>
<feature type="compositionally biased region" description="Low complexity" evidence="1">
    <location>
        <begin position="23"/>
        <end position="44"/>
    </location>
</feature>